<evidence type="ECO:0000256" key="5">
    <source>
        <dbReference type="ARBA" id="ARBA00022597"/>
    </source>
</evidence>
<keyword evidence="5" id="KW-0762">Sugar transport</keyword>
<dbReference type="PANTHER" id="PTHR33619">
    <property type="entry name" value="POLYSACCHARIDE EXPORT PROTEIN GFCE-RELATED"/>
    <property type="match status" value="1"/>
</dbReference>
<dbReference type="InterPro" id="IPR003715">
    <property type="entry name" value="Poly_export_N"/>
</dbReference>
<evidence type="ECO:0000256" key="7">
    <source>
        <dbReference type="ARBA" id="ARBA00022729"/>
    </source>
</evidence>
<gene>
    <name evidence="18" type="ORF">N177_3770</name>
</gene>
<evidence type="ECO:0000256" key="9">
    <source>
        <dbReference type="ARBA" id="ARBA00023065"/>
    </source>
</evidence>
<comment type="similarity">
    <text evidence="2">Belongs to the BexD/CtrA/VexA family.</text>
</comment>
<evidence type="ECO:0000256" key="4">
    <source>
        <dbReference type="ARBA" id="ARBA00022452"/>
    </source>
</evidence>
<evidence type="ECO:0000256" key="14">
    <source>
        <dbReference type="ARBA" id="ARBA00023288"/>
    </source>
</evidence>
<feature type="chain" id="PRO_5004726453" evidence="15">
    <location>
        <begin position="21"/>
        <end position="386"/>
    </location>
</feature>
<dbReference type="GO" id="GO:0015288">
    <property type="term" value="F:porin activity"/>
    <property type="evidence" value="ECO:0007669"/>
    <property type="project" value="UniProtKB-KW"/>
</dbReference>
<dbReference type="Gene3D" id="3.10.560.10">
    <property type="entry name" value="Outer membrane lipoprotein wza domain like"/>
    <property type="match status" value="2"/>
</dbReference>
<dbReference type="InterPro" id="IPR049712">
    <property type="entry name" value="Poly_export"/>
</dbReference>
<accession>V4RB51</accession>
<keyword evidence="3" id="KW-0813">Transport</keyword>
<evidence type="ECO:0000256" key="1">
    <source>
        <dbReference type="ARBA" id="ARBA00004571"/>
    </source>
</evidence>
<keyword evidence="7 15" id="KW-0732">Signal</keyword>
<dbReference type="GO" id="GO:0009279">
    <property type="term" value="C:cell outer membrane"/>
    <property type="evidence" value="ECO:0007669"/>
    <property type="project" value="UniProtKB-SubCell"/>
</dbReference>
<feature type="domain" description="Polysaccharide export protein N-terminal" evidence="16">
    <location>
        <begin position="80"/>
        <end position="167"/>
    </location>
</feature>
<dbReference type="EMBL" id="AWXZ01000040">
    <property type="protein sequence ID" value="ESR22634.1"/>
    <property type="molecule type" value="Genomic_DNA"/>
</dbReference>
<dbReference type="Gene3D" id="3.30.1950.10">
    <property type="entry name" value="wza like domain"/>
    <property type="match status" value="1"/>
</dbReference>
<keyword evidence="6" id="KW-0812">Transmembrane</keyword>
<dbReference type="GO" id="GO:0015159">
    <property type="term" value="F:polysaccharide transmembrane transporter activity"/>
    <property type="evidence" value="ECO:0007669"/>
    <property type="project" value="InterPro"/>
</dbReference>
<name>V4RB51_9HYPH</name>
<keyword evidence="4" id="KW-1134">Transmembrane beta strand</keyword>
<comment type="subcellular location">
    <subcellularLocation>
        <location evidence="1">Cell outer membrane</location>
        <topology evidence="1">Multi-pass membrane protein</topology>
    </subcellularLocation>
</comment>
<dbReference type="GO" id="GO:0006811">
    <property type="term" value="P:monoatomic ion transport"/>
    <property type="evidence" value="ECO:0007669"/>
    <property type="project" value="UniProtKB-KW"/>
</dbReference>
<evidence type="ECO:0000256" key="12">
    <source>
        <dbReference type="ARBA" id="ARBA00023139"/>
    </source>
</evidence>
<keyword evidence="12" id="KW-0564">Palmitate</keyword>
<reference evidence="18 19" key="1">
    <citation type="journal article" date="2014" name="Genome Announc.">
        <title>Draft Genome Sequence of Lutibaculum baratangense Strain AMV1T, Isolated from a Mud Volcano in Andamans, India.</title>
        <authorList>
            <person name="Singh A."/>
            <person name="Sreenivas A."/>
            <person name="Sathyanarayana Reddy G."/>
            <person name="Pinnaka A.K."/>
            <person name="Shivaji S."/>
        </authorList>
    </citation>
    <scope>NUCLEOTIDE SEQUENCE [LARGE SCALE GENOMIC DNA]</scope>
    <source>
        <strain evidence="18 19">AMV1</strain>
    </source>
</reference>
<dbReference type="eggNOG" id="COG1596">
    <property type="taxonomic scope" value="Bacteria"/>
</dbReference>
<dbReference type="PANTHER" id="PTHR33619:SF3">
    <property type="entry name" value="POLYSACCHARIDE EXPORT PROTEIN GFCE-RELATED"/>
    <property type="match status" value="1"/>
</dbReference>
<dbReference type="Proteomes" id="UP000017819">
    <property type="component" value="Unassembled WGS sequence"/>
</dbReference>
<evidence type="ECO:0000256" key="8">
    <source>
        <dbReference type="ARBA" id="ARBA00023047"/>
    </source>
</evidence>
<dbReference type="OrthoDB" id="7198507at2"/>
<evidence type="ECO:0000256" key="13">
    <source>
        <dbReference type="ARBA" id="ARBA00023237"/>
    </source>
</evidence>
<evidence type="ECO:0000259" key="17">
    <source>
        <dbReference type="Pfam" id="PF22461"/>
    </source>
</evidence>
<proteinExistence type="inferred from homology"/>
<keyword evidence="13" id="KW-0998">Cell outer membrane</keyword>
<dbReference type="GO" id="GO:0046930">
    <property type="term" value="C:pore complex"/>
    <property type="evidence" value="ECO:0007669"/>
    <property type="project" value="UniProtKB-KW"/>
</dbReference>
<evidence type="ECO:0000256" key="3">
    <source>
        <dbReference type="ARBA" id="ARBA00022448"/>
    </source>
</evidence>
<keyword evidence="14" id="KW-0449">Lipoprotein</keyword>
<keyword evidence="10" id="KW-0626">Porin</keyword>
<keyword evidence="9" id="KW-0406">Ion transport</keyword>
<dbReference type="InterPro" id="IPR054765">
    <property type="entry name" value="SLBB_dom"/>
</dbReference>
<dbReference type="RefSeq" id="WP_023433880.1">
    <property type="nucleotide sequence ID" value="NZ_AWXZ01000040.1"/>
</dbReference>
<protein>
    <submittedName>
        <fullName evidence="18">Periplasmic protein involved in polysaccharide export</fullName>
    </submittedName>
</protein>
<organism evidence="18 19">
    <name type="scientific">Lutibaculum baratangense AMV1</name>
    <dbReference type="NCBI Taxonomy" id="631454"/>
    <lineage>
        <taxon>Bacteria</taxon>
        <taxon>Pseudomonadati</taxon>
        <taxon>Pseudomonadota</taxon>
        <taxon>Alphaproteobacteria</taxon>
        <taxon>Hyphomicrobiales</taxon>
        <taxon>Tepidamorphaceae</taxon>
        <taxon>Lutibaculum</taxon>
    </lineage>
</organism>
<dbReference type="Pfam" id="PF02563">
    <property type="entry name" value="Poly_export"/>
    <property type="match status" value="1"/>
</dbReference>
<feature type="signal peptide" evidence="15">
    <location>
        <begin position="1"/>
        <end position="20"/>
    </location>
</feature>
<evidence type="ECO:0000256" key="15">
    <source>
        <dbReference type="SAM" id="SignalP"/>
    </source>
</evidence>
<feature type="domain" description="SLBB" evidence="17">
    <location>
        <begin position="175"/>
        <end position="247"/>
    </location>
</feature>
<evidence type="ECO:0000259" key="16">
    <source>
        <dbReference type="Pfam" id="PF02563"/>
    </source>
</evidence>
<feature type="domain" description="SLBB" evidence="17">
    <location>
        <begin position="259"/>
        <end position="354"/>
    </location>
</feature>
<evidence type="ECO:0000256" key="2">
    <source>
        <dbReference type="ARBA" id="ARBA00009450"/>
    </source>
</evidence>
<evidence type="ECO:0000256" key="6">
    <source>
        <dbReference type="ARBA" id="ARBA00022692"/>
    </source>
</evidence>
<evidence type="ECO:0000313" key="19">
    <source>
        <dbReference type="Proteomes" id="UP000017819"/>
    </source>
</evidence>
<dbReference type="Pfam" id="PF22461">
    <property type="entry name" value="SLBB_2"/>
    <property type="match status" value="2"/>
</dbReference>
<dbReference type="STRING" id="631454.N177_3770"/>
<keyword evidence="19" id="KW-1185">Reference proteome</keyword>
<evidence type="ECO:0000256" key="11">
    <source>
        <dbReference type="ARBA" id="ARBA00023136"/>
    </source>
</evidence>
<evidence type="ECO:0000256" key="10">
    <source>
        <dbReference type="ARBA" id="ARBA00023114"/>
    </source>
</evidence>
<keyword evidence="11" id="KW-0472">Membrane</keyword>
<dbReference type="PATRIC" id="fig|631454.5.peg.3723"/>
<keyword evidence="8" id="KW-0625">Polysaccharide transport</keyword>
<comment type="caution">
    <text evidence="18">The sequence shown here is derived from an EMBL/GenBank/DDBJ whole genome shotgun (WGS) entry which is preliminary data.</text>
</comment>
<dbReference type="PROSITE" id="PS51257">
    <property type="entry name" value="PROKAR_LIPOPROTEIN"/>
    <property type="match status" value="1"/>
</dbReference>
<dbReference type="AlphaFoldDB" id="V4RB51"/>
<evidence type="ECO:0000313" key="18">
    <source>
        <dbReference type="EMBL" id="ESR22634.1"/>
    </source>
</evidence>
<sequence length="386" mass="39451">MMPNRVVVLAAALMLGGCSAFPSQGPSAGAIESGAGVQDPQWLEAGYLLVPVNQRTLAYAAAEGRPSFRRIAALSLPAEQGIGVGDVVSVAIFEAGVGGLFSSVSVDGASSSSSTRLPDQQVTRDGSITIPYAGRLSVAGLTPSQVEARIVQALGQRAVEPQAVVSVVQGTSTSVSVTGDAVAGSAIPIPANGLRLLDLIARAGGPTAPVYETAVALTRGGQTVQIPFTELVSNPSENVYVKPGDAVLLTRQPRTFVALGATGANTQLPIKGYEMTVAEALADVGGLNPSQANATGVFLLRQVPESEARAMFPGDAIAAQGPTVSVIYRFDMSQPTGLIYAQRFNVRSGDMLYVATAAFASVRNALSIFQGVASPVMSTAATAASF</sequence>